<keyword evidence="4" id="KW-1133">Transmembrane helix</keyword>
<accession>A0ABR0EI39</accession>
<comment type="subcellular location">
    <subcellularLocation>
        <location evidence="1">Cell membrane</location>
        <topology evidence="1">Multi-pass membrane protein</topology>
    </subcellularLocation>
</comment>
<feature type="region of interest" description="Disordered" evidence="6">
    <location>
        <begin position="1"/>
        <end position="80"/>
    </location>
</feature>
<keyword evidence="2" id="KW-1003">Cell membrane</keyword>
<comment type="caution">
    <text evidence="8">The sequence shown here is derived from an EMBL/GenBank/DDBJ whole genome shotgun (WGS) entry which is preliminary data.</text>
</comment>
<evidence type="ECO:0000259" key="7">
    <source>
        <dbReference type="Pfam" id="PF09924"/>
    </source>
</evidence>
<evidence type="ECO:0000256" key="1">
    <source>
        <dbReference type="ARBA" id="ARBA00004651"/>
    </source>
</evidence>
<protein>
    <recommendedName>
        <fullName evidence="7">Phosphatidylglycerol lysyltransferase C-terminal domain-containing protein</fullName>
    </recommendedName>
</protein>
<dbReference type="PANTHER" id="PTHR34697:SF2">
    <property type="entry name" value="PHOSPHATIDYLGLYCEROL LYSYLTRANSFERASE"/>
    <property type="match status" value="1"/>
</dbReference>
<proteinExistence type="predicted"/>
<organism evidence="8 9">
    <name type="scientific">Zasmidium cellare</name>
    <name type="common">Wine cellar mold</name>
    <name type="synonym">Racodium cellare</name>
    <dbReference type="NCBI Taxonomy" id="395010"/>
    <lineage>
        <taxon>Eukaryota</taxon>
        <taxon>Fungi</taxon>
        <taxon>Dikarya</taxon>
        <taxon>Ascomycota</taxon>
        <taxon>Pezizomycotina</taxon>
        <taxon>Dothideomycetes</taxon>
        <taxon>Dothideomycetidae</taxon>
        <taxon>Mycosphaerellales</taxon>
        <taxon>Mycosphaerellaceae</taxon>
        <taxon>Zasmidium</taxon>
    </lineage>
</organism>
<feature type="domain" description="Phosphatidylglycerol lysyltransferase C-terminal" evidence="7">
    <location>
        <begin position="111"/>
        <end position="380"/>
    </location>
</feature>
<keyword evidence="3" id="KW-0812">Transmembrane</keyword>
<dbReference type="InterPro" id="IPR051211">
    <property type="entry name" value="PG_lysyltransferase"/>
</dbReference>
<evidence type="ECO:0000256" key="6">
    <source>
        <dbReference type="SAM" id="MobiDB-lite"/>
    </source>
</evidence>
<dbReference type="EMBL" id="JAXOVC010000006">
    <property type="protein sequence ID" value="KAK4500906.1"/>
    <property type="molecule type" value="Genomic_DNA"/>
</dbReference>
<reference evidence="8 9" key="1">
    <citation type="journal article" date="2023" name="G3 (Bethesda)">
        <title>A chromosome-level genome assembly of Zasmidium syzygii isolated from banana leaves.</title>
        <authorList>
            <person name="van Westerhoven A.C."/>
            <person name="Mehrabi R."/>
            <person name="Talebi R."/>
            <person name="Steentjes M.B.F."/>
            <person name="Corcolon B."/>
            <person name="Chong P.A."/>
            <person name="Kema G.H.J."/>
            <person name="Seidl M.F."/>
        </authorList>
    </citation>
    <scope>NUCLEOTIDE SEQUENCE [LARGE SCALE GENOMIC DNA]</scope>
    <source>
        <strain evidence="8 9">P124</strain>
    </source>
</reference>
<dbReference type="Proteomes" id="UP001305779">
    <property type="component" value="Unassembled WGS sequence"/>
</dbReference>
<dbReference type="PANTHER" id="PTHR34697">
    <property type="entry name" value="PHOSPHATIDYLGLYCEROL LYSYLTRANSFERASE"/>
    <property type="match status" value="1"/>
</dbReference>
<gene>
    <name evidence="8" type="ORF">PRZ48_009098</name>
</gene>
<evidence type="ECO:0000313" key="8">
    <source>
        <dbReference type="EMBL" id="KAK4500906.1"/>
    </source>
</evidence>
<feature type="compositionally biased region" description="Low complexity" evidence="6">
    <location>
        <begin position="68"/>
        <end position="80"/>
    </location>
</feature>
<dbReference type="Pfam" id="PF09924">
    <property type="entry name" value="LPG_synthase_C"/>
    <property type="match status" value="1"/>
</dbReference>
<sequence>MSTETLVNPCEPPEIAPSIKKPKRKRREQPRPAQRCPAHDKLKISPSPSFLDWAHQGPNDRSLHGRGSSSSSSSSERSSSQWNRWASGVGGASYSLQDVVALDTIESLLMQYGTTSHMGARDPSYQFYINATGTGAVIYKVLDKVAMISGDPLCHPDQYLSLIQEFETYCKKHHLRVAIVAGSESMARIGQEHKWMMIRFGTEKVLNPTTNPMLGDQVRGGKRTVAKCRQLLKQGMRIDTYCPGHDYDPRIEKQLVQIYQDWCAARNHERGSAFMTVFDILALPNLMAFVYSKDANGIINGFAALRRLGEGYHIDPFIASADAPKGTSDLLLYAAMSLSKDLNITKLTLGFEVVPELDEIYRVPKVLLGVIRKTHRRIFEQLLLGGKKTFFDRFHPDEEQDGALHILYPQTPSLRHILATMHFANIRVRSVVG</sequence>
<dbReference type="InterPro" id="IPR024320">
    <property type="entry name" value="LPG_synthase_C"/>
</dbReference>
<keyword evidence="9" id="KW-1185">Reference proteome</keyword>
<evidence type="ECO:0000256" key="3">
    <source>
        <dbReference type="ARBA" id="ARBA00022692"/>
    </source>
</evidence>
<name>A0ABR0EI39_ZASCE</name>
<evidence type="ECO:0000256" key="4">
    <source>
        <dbReference type="ARBA" id="ARBA00022989"/>
    </source>
</evidence>
<keyword evidence="5" id="KW-0472">Membrane</keyword>
<evidence type="ECO:0000256" key="5">
    <source>
        <dbReference type="ARBA" id="ARBA00023136"/>
    </source>
</evidence>
<evidence type="ECO:0000256" key="2">
    <source>
        <dbReference type="ARBA" id="ARBA00022475"/>
    </source>
</evidence>
<evidence type="ECO:0000313" key="9">
    <source>
        <dbReference type="Proteomes" id="UP001305779"/>
    </source>
</evidence>